<keyword evidence="3" id="KW-1185">Reference proteome</keyword>
<reference evidence="2 3" key="1">
    <citation type="submission" date="2017-11" db="EMBL/GenBank/DDBJ databases">
        <title>Complete genome sequence of Sphingomonas sp. Strain Cra20, a psychrotolerant potential plant growth promoting rhizobacteria.</title>
        <authorList>
            <person name="Luo Y."/>
        </authorList>
    </citation>
    <scope>NUCLEOTIDE SEQUENCE [LARGE SCALE GENOMIC DNA]</scope>
    <source>
        <strain evidence="2 3">Cra20</strain>
    </source>
</reference>
<evidence type="ECO:0000313" key="2">
    <source>
        <dbReference type="EMBL" id="ATY33778.1"/>
    </source>
</evidence>
<sequence>MLRRRASLSVMVVLLVAANTAFFAWRWHSVDAVGTVTWVGIDSLSIEVPASQPAVRLHQGEWDSNDKGLAASMSPVQTMAGRERALAFITLAPQPTYAHFIEAIRDLKARRVCNVAVREGGRPWRATIPLPDGSFDGLDVPALVLCGQQLGDAGFSGTLPPDGPIRLLPRGTDQ</sequence>
<dbReference type="EMBL" id="CP024923">
    <property type="protein sequence ID" value="ATY33778.1"/>
    <property type="molecule type" value="Genomic_DNA"/>
</dbReference>
<dbReference type="KEGG" id="sphc:CVN68_18935"/>
<evidence type="ECO:0000313" key="3">
    <source>
        <dbReference type="Proteomes" id="UP000229081"/>
    </source>
</evidence>
<evidence type="ECO:0000256" key="1">
    <source>
        <dbReference type="SAM" id="MobiDB-lite"/>
    </source>
</evidence>
<protein>
    <submittedName>
        <fullName evidence="2">Uncharacterized protein</fullName>
    </submittedName>
</protein>
<dbReference type="AlphaFoldDB" id="A0A2K8MIR3"/>
<dbReference type="RefSeq" id="WP_100283575.1">
    <property type="nucleotide sequence ID" value="NZ_CP024923.1"/>
</dbReference>
<accession>A0A2K8MIR3</accession>
<feature type="region of interest" description="Disordered" evidence="1">
    <location>
        <begin position="155"/>
        <end position="174"/>
    </location>
</feature>
<name>A0A2K8MIR3_9SPHN</name>
<gene>
    <name evidence="2" type="ORF">CVN68_18935</name>
</gene>
<proteinExistence type="predicted"/>
<organism evidence="2 3">
    <name type="scientific">Sphingomonas psychrotolerans</name>
    <dbReference type="NCBI Taxonomy" id="1327635"/>
    <lineage>
        <taxon>Bacteria</taxon>
        <taxon>Pseudomonadati</taxon>
        <taxon>Pseudomonadota</taxon>
        <taxon>Alphaproteobacteria</taxon>
        <taxon>Sphingomonadales</taxon>
        <taxon>Sphingomonadaceae</taxon>
        <taxon>Sphingomonas</taxon>
    </lineage>
</organism>
<dbReference type="Proteomes" id="UP000229081">
    <property type="component" value="Chromosome"/>
</dbReference>